<dbReference type="Gene3D" id="3.40.50.1820">
    <property type="entry name" value="alpha/beta hydrolase"/>
    <property type="match status" value="1"/>
</dbReference>
<evidence type="ECO:0000259" key="2">
    <source>
        <dbReference type="Pfam" id="PF12697"/>
    </source>
</evidence>
<feature type="region of interest" description="Disordered" evidence="1">
    <location>
        <begin position="1"/>
        <end position="50"/>
    </location>
</feature>
<organism evidence="3 4">
    <name type="scientific">Anthostomella pinea</name>
    <dbReference type="NCBI Taxonomy" id="933095"/>
    <lineage>
        <taxon>Eukaryota</taxon>
        <taxon>Fungi</taxon>
        <taxon>Dikarya</taxon>
        <taxon>Ascomycota</taxon>
        <taxon>Pezizomycotina</taxon>
        <taxon>Sordariomycetes</taxon>
        <taxon>Xylariomycetidae</taxon>
        <taxon>Xylariales</taxon>
        <taxon>Xylariaceae</taxon>
        <taxon>Anthostomella</taxon>
    </lineage>
</organism>
<protein>
    <submittedName>
        <fullName evidence="3">Uu.00g032900.m01.CDS01</fullName>
    </submittedName>
</protein>
<dbReference type="SUPFAM" id="SSF53474">
    <property type="entry name" value="alpha/beta-Hydrolases"/>
    <property type="match status" value="1"/>
</dbReference>
<dbReference type="InterPro" id="IPR000073">
    <property type="entry name" value="AB_hydrolase_1"/>
</dbReference>
<evidence type="ECO:0000313" key="4">
    <source>
        <dbReference type="Proteomes" id="UP001295740"/>
    </source>
</evidence>
<evidence type="ECO:0000313" key="3">
    <source>
        <dbReference type="EMBL" id="CAJ2500437.1"/>
    </source>
</evidence>
<evidence type="ECO:0000256" key="1">
    <source>
        <dbReference type="SAM" id="MobiDB-lite"/>
    </source>
</evidence>
<gene>
    <name evidence="3" type="ORF">KHLLAP_LOCUS905</name>
</gene>
<reference evidence="3" key="1">
    <citation type="submission" date="2023-10" db="EMBL/GenBank/DDBJ databases">
        <authorList>
            <person name="Hackl T."/>
        </authorList>
    </citation>
    <scope>NUCLEOTIDE SEQUENCE</scope>
</reference>
<proteinExistence type="predicted"/>
<dbReference type="InterPro" id="IPR029058">
    <property type="entry name" value="AB_hydrolase_fold"/>
</dbReference>
<feature type="domain" description="AB hydrolase-1" evidence="2">
    <location>
        <begin position="54"/>
        <end position="301"/>
    </location>
</feature>
<comment type="caution">
    <text evidence="3">The sequence shown here is derived from an EMBL/GenBank/DDBJ whole genome shotgun (WGS) entry which is preliminary data.</text>
</comment>
<keyword evidence="4" id="KW-1185">Reference proteome</keyword>
<name>A0AAI8V992_9PEZI</name>
<dbReference type="Proteomes" id="UP001295740">
    <property type="component" value="Unassembled WGS sequence"/>
</dbReference>
<dbReference type="AlphaFoldDB" id="A0AAI8V992"/>
<dbReference type="Pfam" id="PF12697">
    <property type="entry name" value="Abhydrolase_6"/>
    <property type="match status" value="1"/>
</dbReference>
<dbReference type="EMBL" id="CAUWAG010000003">
    <property type="protein sequence ID" value="CAJ2500437.1"/>
    <property type="molecule type" value="Genomic_DNA"/>
</dbReference>
<sequence>MAAEPSAPAHPGPSSHPGPLHDDDHSQHRLLTPDTTTTTTAASSSSSRPPSPLIICFHGSGESCSPTWDALATALAAQTRCRVLLYERGADNPTPEVSTQKLRAYLLSGAYLPPLSHDKRQEEAKAKAAGVARTKRGKREGKEGYSDLQCPYILVAHSYGGAFARLFLQQERKNVVGVVLVETGQEGGLDARVDEVQLRRCVLGDRPLVVVRGNSLIGKWRGLEERERMMGAEAEPGKGDKVADGLRQQLQAQRQMLQLCDAEDERLKKRQLGLSRKNKYVHLEGVGHHVIRDRPDTVVEAVQWVLENMDLKETTEGLWAMARRRFKGLGRQ</sequence>
<accession>A0AAI8V992</accession>
<feature type="compositionally biased region" description="Low complexity" evidence="1">
    <location>
        <begin position="32"/>
        <end position="48"/>
    </location>
</feature>